<dbReference type="Pfam" id="PF13229">
    <property type="entry name" value="Beta_helix"/>
    <property type="match status" value="2"/>
</dbReference>
<dbReference type="InterPro" id="IPR012334">
    <property type="entry name" value="Pectin_lyas_fold"/>
</dbReference>
<evidence type="ECO:0000313" key="11">
    <source>
        <dbReference type="Proteomes" id="UP001146793"/>
    </source>
</evidence>
<gene>
    <name evidence="10" type="ORF">M0812_06879</name>
</gene>
<dbReference type="Gene3D" id="2.160.20.10">
    <property type="entry name" value="Single-stranded right-handed beta-helix, Pectin lyase-like"/>
    <property type="match status" value="4"/>
</dbReference>
<feature type="domain" description="Protein kinase" evidence="9">
    <location>
        <begin position="222"/>
        <end position="495"/>
    </location>
</feature>
<dbReference type="SMART" id="SM00722">
    <property type="entry name" value="CASH"/>
    <property type="match status" value="2"/>
</dbReference>
<evidence type="ECO:0000256" key="3">
    <source>
        <dbReference type="ARBA" id="ARBA00022737"/>
    </source>
</evidence>
<dbReference type="InterPro" id="IPR054000">
    <property type="entry name" value="MLKL_N"/>
</dbReference>
<dbReference type="EMBL" id="JANTQA010000012">
    <property type="protein sequence ID" value="KAJ3450693.1"/>
    <property type="molecule type" value="Genomic_DNA"/>
</dbReference>
<dbReference type="PROSITE" id="PS00108">
    <property type="entry name" value="PROTEIN_KINASE_ST"/>
    <property type="match status" value="1"/>
</dbReference>
<dbReference type="InterPro" id="IPR006633">
    <property type="entry name" value="Carb-bd_sugar_hydrolysis-dom"/>
</dbReference>
<dbReference type="FunFam" id="3.30.200.20:FF:000180">
    <property type="entry name" value="serine/threonine-protein kinase STY46-like"/>
    <property type="match status" value="1"/>
</dbReference>
<feature type="compositionally biased region" description="Low complexity" evidence="8">
    <location>
        <begin position="890"/>
        <end position="908"/>
    </location>
</feature>
<keyword evidence="6" id="KW-0833">Ubl conjugation pathway</keyword>
<dbReference type="PANTHER" id="PTHR22990">
    <property type="entry name" value="F-BOX ONLY PROTEIN"/>
    <property type="match status" value="1"/>
</dbReference>
<dbReference type="InterPro" id="IPR011009">
    <property type="entry name" value="Kinase-like_dom_sf"/>
</dbReference>
<evidence type="ECO:0000256" key="7">
    <source>
        <dbReference type="ARBA" id="ARBA00022840"/>
    </source>
</evidence>
<dbReference type="GO" id="GO:0004672">
    <property type="term" value="F:protein kinase activity"/>
    <property type="evidence" value="ECO:0007669"/>
    <property type="project" value="InterPro"/>
</dbReference>
<comment type="caution">
    <text evidence="10">The sequence shown here is derived from an EMBL/GenBank/DDBJ whole genome shotgun (WGS) entry which is preliminary data.</text>
</comment>
<evidence type="ECO:0000256" key="6">
    <source>
        <dbReference type="ARBA" id="ARBA00022786"/>
    </source>
</evidence>
<dbReference type="GO" id="GO:0005524">
    <property type="term" value="F:ATP binding"/>
    <property type="evidence" value="ECO:0007669"/>
    <property type="project" value="UniProtKB-KW"/>
</dbReference>
<evidence type="ECO:0000259" key="9">
    <source>
        <dbReference type="PROSITE" id="PS50011"/>
    </source>
</evidence>
<feature type="region of interest" description="Disordered" evidence="8">
    <location>
        <begin position="552"/>
        <end position="584"/>
    </location>
</feature>
<dbReference type="CDD" id="cd21037">
    <property type="entry name" value="MLKL_NTD"/>
    <property type="match status" value="1"/>
</dbReference>
<dbReference type="InterPro" id="IPR036537">
    <property type="entry name" value="Adaptor_Cbl_N_dom_sf"/>
</dbReference>
<proteinExistence type="predicted"/>
<keyword evidence="7" id="KW-0067">ATP-binding</keyword>
<evidence type="ECO:0000313" key="10">
    <source>
        <dbReference type="EMBL" id="KAJ3450693.1"/>
    </source>
</evidence>
<dbReference type="SMART" id="SM00710">
    <property type="entry name" value="PbH1"/>
    <property type="match status" value="17"/>
</dbReference>
<dbReference type="SUPFAM" id="SSF56112">
    <property type="entry name" value="Protein kinase-like (PK-like)"/>
    <property type="match status" value="1"/>
</dbReference>
<dbReference type="Pfam" id="PF07714">
    <property type="entry name" value="PK_Tyr_Ser-Thr"/>
    <property type="match status" value="1"/>
</dbReference>
<dbReference type="InterPro" id="IPR001245">
    <property type="entry name" value="Ser-Thr/Tyr_kinase_cat_dom"/>
</dbReference>
<dbReference type="InterPro" id="IPR008271">
    <property type="entry name" value="Ser/Thr_kinase_AS"/>
</dbReference>
<name>A0AAV8ADY8_9EUKA</name>
<dbReference type="PROSITE" id="PS50011">
    <property type="entry name" value="PROTEIN_KINASE_DOM"/>
    <property type="match status" value="1"/>
</dbReference>
<dbReference type="InterPro" id="IPR051550">
    <property type="entry name" value="SCF-Subunits/Alg-Epimerases"/>
</dbReference>
<dbReference type="InterPro" id="IPR006626">
    <property type="entry name" value="PbH1"/>
</dbReference>
<dbReference type="InterPro" id="IPR022441">
    <property type="entry name" value="Para_beta_helix_rpt-2"/>
</dbReference>
<dbReference type="PANTHER" id="PTHR22990:SF15">
    <property type="entry name" value="F-BOX ONLY PROTEIN 10"/>
    <property type="match status" value="1"/>
</dbReference>
<dbReference type="SMART" id="SM00220">
    <property type="entry name" value="S_TKc"/>
    <property type="match status" value="1"/>
</dbReference>
<dbReference type="Pfam" id="PF22215">
    <property type="entry name" value="MLKL_N"/>
    <property type="match status" value="1"/>
</dbReference>
<keyword evidence="5" id="KW-0418">Kinase</keyword>
<keyword evidence="2" id="KW-0808">Transferase</keyword>
<dbReference type="InterPro" id="IPR059179">
    <property type="entry name" value="MLKL-like_MCAfunc"/>
</dbReference>
<evidence type="ECO:0000256" key="1">
    <source>
        <dbReference type="ARBA" id="ARBA00004906"/>
    </source>
</evidence>
<comment type="pathway">
    <text evidence="1">Protein modification; protein ubiquitination.</text>
</comment>
<keyword evidence="4" id="KW-0547">Nucleotide-binding</keyword>
<dbReference type="InterPro" id="IPR039448">
    <property type="entry name" value="Beta_helix"/>
</dbReference>
<dbReference type="CDD" id="cd13999">
    <property type="entry name" value="STKc_MAP3K-like"/>
    <property type="match status" value="1"/>
</dbReference>
<dbReference type="InterPro" id="IPR011050">
    <property type="entry name" value="Pectin_lyase_fold/virulence"/>
</dbReference>
<feature type="region of interest" description="Disordered" evidence="8">
    <location>
        <begin position="881"/>
        <end position="910"/>
    </location>
</feature>
<evidence type="ECO:0000256" key="4">
    <source>
        <dbReference type="ARBA" id="ARBA00022741"/>
    </source>
</evidence>
<dbReference type="Gene3D" id="3.30.200.20">
    <property type="entry name" value="Phosphorylase Kinase, domain 1"/>
    <property type="match status" value="1"/>
</dbReference>
<evidence type="ECO:0000256" key="2">
    <source>
        <dbReference type="ARBA" id="ARBA00022679"/>
    </source>
</evidence>
<dbReference type="Gene3D" id="1.10.510.10">
    <property type="entry name" value="Transferase(Phosphotransferase) domain 1"/>
    <property type="match status" value="1"/>
</dbReference>
<evidence type="ECO:0000256" key="5">
    <source>
        <dbReference type="ARBA" id="ARBA00022777"/>
    </source>
</evidence>
<accession>A0AAV8ADY8</accession>
<dbReference type="Proteomes" id="UP001146793">
    <property type="component" value="Unassembled WGS sequence"/>
</dbReference>
<dbReference type="SUPFAM" id="SSF51126">
    <property type="entry name" value="Pectin lyase-like"/>
    <property type="match status" value="3"/>
</dbReference>
<evidence type="ECO:0000256" key="8">
    <source>
        <dbReference type="SAM" id="MobiDB-lite"/>
    </source>
</evidence>
<protein>
    <submittedName>
        <fullName evidence="10">F-box only protein</fullName>
    </submittedName>
</protein>
<organism evidence="10 11">
    <name type="scientific">Anaeramoeba flamelloides</name>
    <dbReference type="NCBI Taxonomy" id="1746091"/>
    <lineage>
        <taxon>Eukaryota</taxon>
        <taxon>Metamonada</taxon>
        <taxon>Anaeramoebidae</taxon>
        <taxon>Anaeramoeba</taxon>
    </lineage>
</organism>
<dbReference type="Gene3D" id="1.20.930.20">
    <property type="entry name" value="Adaptor protein Cbl, N-terminal domain"/>
    <property type="match status" value="1"/>
</dbReference>
<reference evidence="10" key="1">
    <citation type="submission" date="2022-08" db="EMBL/GenBank/DDBJ databases">
        <title>Novel sulphate-reducing endosymbionts in the free-living metamonad Anaeramoeba.</title>
        <authorList>
            <person name="Jerlstrom-Hultqvist J."/>
            <person name="Cepicka I."/>
            <person name="Gallot-Lavallee L."/>
            <person name="Salas-Leiva D."/>
            <person name="Curtis B.A."/>
            <person name="Zahonova K."/>
            <person name="Pipaliya S."/>
            <person name="Dacks J."/>
            <person name="Roger A.J."/>
        </authorList>
    </citation>
    <scope>NUCLEOTIDE SEQUENCE</scope>
    <source>
        <strain evidence="10">Busselton2</strain>
    </source>
</reference>
<dbReference type="GO" id="GO:0007166">
    <property type="term" value="P:cell surface receptor signaling pathway"/>
    <property type="evidence" value="ECO:0007669"/>
    <property type="project" value="InterPro"/>
</dbReference>
<keyword evidence="3" id="KW-0677">Repeat</keyword>
<dbReference type="InterPro" id="IPR000719">
    <property type="entry name" value="Prot_kinase_dom"/>
</dbReference>
<feature type="compositionally biased region" description="Low complexity" evidence="8">
    <location>
        <begin position="573"/>
        <end position="583"/>
    </location>
</feature>
<sequence length="1366" mass="154552">MNNVVSSIIREKRKFRAILRSIKYNNTKCNRLSSRVGEIITFIQKSQLHERPQEIKSKSNILKELQKSIQAARGLIEKHQQKSLWFTRLLKKGTSKNDFNDVYTRLYNCSVGLSMKTDCKWGESEQDKEDENTDLLELKSFLADLKENPDLIDKILREQKKQLEKSNKKFDPDKALNLVTQLLQRLKIQIHVSQGEEMKEQQTNSKEINQSDEFLEIQFKELTLKKRLAFGAFGEVFLADWLGTQVAVKKLITEKITEEIMAEYLNEVQTMSALRHPNVVQLIGATKNYPYCLVMKYYKYGSLYDIIHNKEVDLRLLEMLYIGRQVANGMKYLHSRKIIHRDLKSANILLTEEDGEIVPKIIDFGSSKRKNEETSIRSLHGTAQWMAPEVVRAEHYSFSADVYSFGIILWELICREKPFSGMIQTQILGLHFYDSKTNSLQSLKKRRPKLPQDLDPDLKLLIEECWDENPDNRPDFNDVASRLIEICKKLKKIYFEEKGERFQTKTLSNFFLKKDKEKSGFNKDLNSLEKQFERFNSPLTRLQSHRVLHVGEDDLNQNQNQNENKNEKENENENGNRNGNENNFSTITDALKEANTGDVIELSAGIHYFDGADITIPGLRIRGKNGVVADSIIVECSNERSAFCFKAMNCGIFGVTVKDNSQKKSGYGIIEVLEGNTIISGCFIIGNEQDLGISCILVRGSKSSPIIKNNILTGCTYGLSIYEQCKCFAEENDIIKNKNCGIFFSNSKSCLIKQNLICENLSCGLLVTSSEQINIYENKITKNNNCGIKVIASKISIKSNNIAESTENGIMLMNETNGNIIGNLIWKNLDKGIIIASRSNVNIVNNSIASNRIGIEINENVRGLIKLNKIFSNSEKSIFDHNQKNEKNNQKNNNENENNNNNSNSNNNPKLKRIEIVENEIQELETNEDENLQGNTPLQGISIRKDGKRQIIVHPKGKNTIFTTISAAIKKSRSGDVIKIKPGTYRERIIIKKPNLELFGASKSKEQKFINIESNGPCAFSFRSKAGRVSNLIFKQLGKKHSAVDIVSGELLMQNCEIIGKGMACLSIRKGANPKIRDCRIHHGKVGCALFQSARGTIQNCNIFENEYQGICLTSSSVTNVLDCKIFKNEGGGIYVMDRSAGLIKNCDIAFNKTSGITVKSNATPIFKANKIHHNQQAGCYIIESGYGEFIENEIYNNGKSGIACKNNGNPKVMKNKIYSNSEMGIFVYSNSTGTFKKNDIYGNSLSGIQIKINGDPRIEENKIHHNLGSGFFAYQSSRGTVFKNEIFQNELRGVDIESQSIPLIDSNNIHDNKKGGLFVYKNGGGIIKKNTIQKNRRIQVLIKRGCYPQLSQNVIPNNGLKNENR</sequence>
<dbReference type="NCBIfam" id="TIGR03804">
    <property type="entry name" value="para_beta_helix"/>
    <property type="match status" value="3"/>
</dbReference>